<gene>
    <name evidence="2" type="ORF">BX592_102127</name>
</gene>
<dbReference type="AlphaFoldDB" id="A0A4R8M1H9"/>
<dbReference type="EMBL" id="SORE01000002">
    <property type="protein sequence ID" value="TDY53980.1"/>
    <property type="molecule type" value="Genomic_DNA"/>
</dbReference>
<sequence>MAADDSMVTPQGRSRRPVAPAAPATPPPQWQPLNWSFPFAPASGNAADPQTWLDALACADGGFYPLGANGMFHGGIHFDAATGGKLQQADGVRVIADGEVIAYRLDSTYPELTYPTTPPRYALYSTGFVLVRHRLVLPPAPRAPGATAAPASGASSASADGTTSYQPPAGEVLEFYSLYMHQLDRAGYQAAAQANDRSSQSVPSTGSLPFWQGDKYFRVGSNAKDSQALPPSLRTPFRFDLDAAGSDACTPANDPLLAGVASGQAAGNTGSLATLTDGTLRYAAPAAGLTEASRDGDAPQVGIRIRDRANGTVIGLLPRGGELSVAGNATTGWAQITVIRNGTPVAPVAGGVPDPRAATGWVYLGELDVVVDPDPLDTVVVLDTPYPVRAGDVVGYLGEYQRYRDSNPLPPKPGYPLMHVEVFAGTELEDFISRSRARAKELAQSAKTLLVIRQGAKLVKVAEPDSNSRIAGLTLATAKDDPGKGKWAKVQPTRLAPQPAARGRLHGRGDHGSATPVGSALWVERSVAGKVARAIEHTWTAFPLQPANAEAPAVGYQQVLSRAQLEGMPDFSKATGDKDAGGAQWWSIAAGDEDGRTILGWVCEKDHSNTQWESPWSWPGFDTVDTTAIALLDLYRRNLFETKQLLDGEEEEFSTVAATVNAGLLVGKLENAARRQGEREGNLIPADLKHALTVPWLAGALSHLIVRYRSEWGGDMSRWNQLSKLMGSGKHIWQTELERIGELQWWDEVKALKGFPADPAVWHIHPVGLIGNFLQMPIRTENDFTEENARRALRYIFDKYGRSIAETIERMYRTETSHFRSMQYRRCGTGGMEVFGLPPSYGWRPEFFTEPPIGTWSAFEGAGLSAAGGNIQVTSQPKTFVVVSSVEVGMEYKALYIINYGGNYARWYSTDFNAQTLYRNELGRVIPRIVNSFN</sequence>
<evidence type="ECO:0000256" key="1">
    <source>
        <dbReference type="SAM" id="MobiDB-lite"/>
    </source>
</evidence>
<comment type="caution">
    <text evidence="2">The sequence shown here is derived from an EMBL/GenBank/DDBJ whole genome shotgun (WGS) entry which is preliminary data.</text>
</comment>
<dbReference type="Proteomes" id="UP000295509">
    <property type="component" value="Unassembled WGS sequence"/>
</dbReference>
<evidence type="ECO:0000313" key="2">
    <source>
        <dbReference type="EMBL" id="TDY53980.1"/>
    </source>
</evidence>
<feature type="region of interest" description="Disordered" evidence="1">
    <location>
        <begin position="480"/>
        <end position="516"/>
    </location>
</feature>
<keyword evidence="3" id="KW-1185">Reference proteome</keyword>
<feature type="region of interest" description="Disordered" evidence="1">
    <location>
        <begin position="1"/>
        <end position="27"/>
    </location>
</feature>
<accession>A0A4R8M1H9</accession>
<reference evidence="2 3" key="1">
    <citation type="submission" date="2019-03" db="EMBL/GenBank/DDBJ databases">
        <title>Genomic Encyclopedia of Type Strains, Phase III (KMG-III): the genomes of soil and plant-associated and newly described type strains.</title>
        <authorList>
            <person name="Whitman W."/>
        </authorList>
    </citation>
    <scope>NUCLEOTIDE SEQUENCE [LARGE SCALE GENOMIC DNA]</scope>
    <source>
        <strain evidence="2 3">LMG 29544</strain>
    </source>
</reference>
<organism evidence="2 3">
    <name type="scientific">Paraburkholderia rhizosphaerae</name>
    <dbReference type="NCBI Taxonomy" id="480658"/>
    <lineage>
        <taxon>Bacteria</taxon>
        <taxon>Pseudomonadati</taxon>
        <taxon>Pseudomonadota</taxon>
        <taxon>Betaproteobacteria</taxon>
        <taxon>Burkholderiales</taxon>
        <taxon>Burkholderiaceae</taxon>
        <taxon>Paraburkholderia</taxon>
    </lineage>
</organism>
<feature type="region of interest" description="Disordered" evidence="1">
    <location>
        <begin position="143"/>
        <end position="164"/>
    </location>
</feature>
<evidence type="ECO:0000313" key="3">
    <source>
        <dbReference type="Proteomes" id="UP000295509"/>
    </source>
</evidence>
<name>A0A4R8M1H9_9BURK</name>
<proteinExistence type="predicted"/>
<protein>
    <submittedName>
        <fullName evidence="2">Uncharacterized protein</fullName>
    </submittedName>
</protein>